<dbReference type="EMBL" id="JBHUDZ010000002">
    <property type="protein sequence ID" value="MFD1601633.1"/>
    <property type="molecule type" value="Genomic_DNA"/>
</dbReference>
<reference evidence="3" key="1">
    <citation type="journal article" date="2019" name="Int. J. Syst. Evol. Microbiol.">
        <title>The Global Catalogue of Microorganisms (GCM) 10K type strain sequencing project: providing services to taxonomists for standard genome sequencing and annotation.</title>
        <authorList>
            <consortium name="The Broad Institute Genomics Platform"/>
            <consortium name="The Broad Institute Genome Sequencing Center for Infectious Disease"/>
            <person name="Wu L."/>
            <person name="Ma J."/>
        </authorList>
    </citation>
    <scope>NUCLEOTIDE SEQUENCE [LARGE SCALE GENOMIC DNA]</scope>
    <source>
        <strain evidence="3">CCUG 70865</strain>
    </source>
</reference>
<dbReference type="InterPro" id="IPR029044">
    <property type="entry name" value="Nucleotide-diphossugar_trans"/>
</dbReference>
<dbReference type="Gene3D" id="3.90.550.10">
    <property type="entry name" value="Spore Coat Polysaccharide Biosynthesis Protein SpsA, Chain A"/>
    <property type="match status" value="1"/>
</dbReference>
<evidence type="ECO:0000313" key="2">
    <source>
        <dbReference type="EMBL" id="MFD1601633.1"/>
    </source>
</evidence>
<dbReference type="RefSeq" id="WP_379816065.1">
    <property type="nucleotide sequence ID" value="NZ_JBHUDZ010000002.1"/>
</dbReference>
<name>A0ABW4H896_9FLAO</name>
<dbReference type="SUPFAM" id="SSF53448">
    <property type="entry name" value="Nucleotide-diphospho-sugar transferases"/>
    <property type="match status" value="1"/>
</dbReference>
<comment type="caution">
    <text evidence="2">The sequence shown here is derived from an EMBL/GenBank/DDBJ whole genome shotgun (WGS) entry which is preliminary data.</text>
</comment>
<keyword evidence="3" id="KW-1185">Reference proteome</keyword>
<dbReference type="Pfam" id="PF00535">
    <property type="entry name" value="Glycos_transf_2"/>
    <property type="match status" value="1"/>
</dbReference>
<accession>A0ABW4H896</accession>
<protein>
    <submittedName>
        <fullName evidence="2">Glycosyltransferase family 2 protein</fullName>
    </submittedName>
</protein>
<sequence>MAGTNPSISIIMPSFNAEFCIEDAIISVINQTYKNWELIIVNDGSTDQTENIVKKWLSQEQRIQYFYQENGKQGKARNLGIAKSRGQYLAFLDADDIWLNEKLSIQINEMQTRNVDLVFSDSYIFNDNDIHDTSQKMNIPTNILFDENSINLFLKGNRIPILTVLVNKSKVENVGGFAEAIDIQNVEDYHLWLKLLMSGCKFYALDYVLAKYRVHKNAATSADKAAHSKVPNAFFDLFQNYPAFRKEIKHALKIKFIHIYRTNIFSKSELSSWINKNTEYLGKSAVKYFYKVLNYFLPTKATKRILIYVLNA</sequence>
<dbReference type="PANTHER" id="PTHR22916:SF3">
    <property type="entry name" value="UDP-GLCNAC:BETAGAL BETA-1,3-N-ACETYLGLUCOSAMINYLTRANSFERASE-LIKE PROTEIN 1"/>
    <property type="match status" value="1"/>
</dbReference>
<gene>
    <name evidence="2" type="ORF">ACFSC2_02655</name>
</gene>
<dbReference type="PANTHER" id="PTHR22916">
    <property type="entry name" value="GLYCOSYLTRANSFERASE"/>
    <property type="match status" value="1"/>
</dbReference>
<evidence type="ECO:0000313" key="3">
    <source>
        <dbReference type="Proteomes" id="UP001597138"/>
    </source>
</evidence>
<dbReference type="Proteomes" id="UP001597138">
    <property type="component" value="Unassembled WGS sequence"/>
</dbReference>
<dbReference type="InterPro" id="IPR001173">
    <property type="entry name" value="Glyco_trans_2-like"/>
</dbReference>
<proteinExistence type="predicted"/>
<organism evidence="2 3">
    <name type="scientific">Flavobacterium artemisiae</name>
    <dbReference type="NCBI Taxonomy" id="2126556"/>
    <lineage>
        <taxon>Bacteria</taxon>
        <taxon>Pseudomonadati</taxon>
        <taxon>Bacteroidota</taxon>
        <taxon>Flavobacteriia</taxon>
        <taxon>Flavobacteriales</taxon>
        <taxon>Flavobacteriaceae</taxon>
        <taxon>Flavobacterium</taxon>
    </lineage>
</organism>
<evidence type="ECO:0000259" key="1">
    <source>
        <dbReference type="Pfam" id="PF00535"/>
    </source>
</evidence>
<feature type="domain" description="Glycosyltransferase 2-like" evidence="1">
    <location>
        <begin position="9"/>
        <end position="142"/>
    </location>
</feature>